<protein>
    <submittedName>
        <fullName evidence="2">Uncharacterized protein</fullName>
    </submittedName>
</protein>
<feature type="compositionally biased region" description="Acidic residues" evidence="1">
    <location>
        <begin position="408"/>
        <end position="422"/>
    </location>
</feature>
<evidence type="ECO:0000313" key="3">
    <source>
        <dbReference type="Proteomes" id="UP001152747"/>
    </source>
</evidence>
<feature type="region of interest" description="Disordered" evidence="1">
    <location>
        <begin position="354"/>
        <end position="422"/>
    </location>
</feature>
<reference evidence="2" key="1">
    <citation type="submission" date="2022-11" db="EMBL/GenBank/DDBJ databases">
        <authorList>
            <person name="Kikuchi T."/>
        </authorList>
    </citation>
    <scope>NUCLEOTIDE SEQUENCE</scope>
    <source>
        <strain evidence="2">PS1010</strain>
    </source>
</reference>
<proteinExistence type="predicted"/>
<keyword evidence="3" id="KW-1185">Reference proteome</keyword>
<feature type="compositionally biased region" description="Acidic residues" evidence="1">
    <location>
        <begin position="296"/>
        <end position="322"/>
    </location>
</feature>
<accession>A0A9P1J855</accession>
<comment type="caution">
    <text evidence="2">The sequence shown here is derived from an EMBL/GenBank/DDBJ whole genome shotgun (WGS) entry which is preliminary data.</text>
</comment>
<dbReference type="AlphaFoldDB" id="A0A9P1J855"/>
<organism evidence="2 3">
    <name type="scientific">Caenorhabditis angaria</name>
    <dbReference type="NCBI Taxonomy" id="860376"/>
    <lineage>
        <taxon>Eukaryota</taxon>
        <taxon>Metazoa</taxon>
        <taxon>Ecdysozoa</taxon>
        <taxon>Nematoda</taxon>
        <taxon>Chromadorea</taxon>
        <taxon>Rhabditida</taxon>
        <taxon>Rhabditina</taxon>
        <taxon>Rhabditomorpha</taxon>
        <taxon>Rhabditoidea</taxon>
        <taxon>Rhabditidae</taxon>
        <taxon>Peloderinae</taxon>
        <taxon>Caenorhabditis</taxon>
    </lineage>
</organism>
<evidence type="ECO:0000256" key="1">
    <source>
        <dbReference type="SAM" id="MobiDB-lite"/>
    </source>
</evidence>
<sequence length="459" mass="53994">MVDSCSPESIQNAIDEIENENLDIAINSIKYLQQQISEFQFDDYETIFHKLFESMSEKCCDSAKLEASLELIQKLCIEKQYDFFEFIISQIFDQKYRFKAYLRHNILGYLKQTSGEQLFDHLFTTIQRRWIYDAYNREEIECQILEMFCVTFSKSDIIEYEKEYAFEVLTKMFKTHMDKPKFRFFMFNSDLVDFFDIAYYGIVYNEISVADLKMFGDELIQTAHKMRGDDKTSKMMEKELIDKYLKMLLPHGTMCAATNLHNSYVLTSEEFENIQKKFENCALEKNWLGLENIVENQDDSSDEDESSVEDEDESSDDDEELGEAQNQKIQHDTWGQEPVQYDPSELLSDEENQTLNNEHSDDDDRSEDNWGVGKNAVQYDIDEEDLDQTENQGGIAERQPDTWGQEPVEYDGPEDLETEENQDEDIVEDEIVAENDAAETSQEKEEDQTFFSYLTSFFY</sequence>
<gene>
    <name evidence="2" type="ORF">CAMP_LOCUS19341</name>
</gene>
<name>A0A9P1J855_9PELO</name>
<dbReference type="Proteomes" id="UP001152747">
    <property type="component" value="Unassembled WGS sequence"/>
</dbReference>
<feature type="region of interest" description="Disordered" evidence="1">
    <location>
        <begin position="295"/>
        <end position="340"/>
    </location>
</feature>
<evidence type="ECO:0000313" key="2">
    <source>
        <dbReference type="EMBL" id="CAI5456704.1"/>
    </source>
</evidence>
<dbReference type="EMBL" id="CANHGI010000006">
    <property type="protein sequence ID" value="CAI5456704.1"/>
    <property type="molecule type" value="Genomic_DNA"/>
</dbReference>